<dbReference type="InterPro" id="IPR013986">
    <property type="entry name" value="DExx_box_DNA_helicase_dom_sf"/>
</dbReference>
<feature type="domain" description="UvrD-like helicase ATP-binding" evidence="11">
    <location>
        <begin position="10"/>
        <end position="294"/>
    </location>
</feature>
<evidence type="ECO:0000256" key="7">
    <source>
        <dbReference type="ARBA" id="ARBA00034617"/>
    </source>
</evidence>
<dbReference type="KEGG" id="dbr:Deba_0816"/>
<dbReference type="InterPro" id="IPR014016">
    <property type="entry name" value="UvrD-like_ATP-bd"/>
</dbReference>
<feature type="binding site" evidence="10">
    <location>
        <begin position="31"/>
        <end position="38"/>
    </location>
    <ligand>
        <name>ATP</name>
        <dbReference type="ChEBI" id="CHEBI:30616"/>
    </ligand>
</feature>
<name>E1QF51_DESB2</name>
<dbReference type="eggNOG" id="COG0210">
    <property type="taxonomic scope" value="Bacteria"/>
</dbReference>
<dbReference type="InterPro" id="IPR027417">
    <property type="entry name" value="P-loop_NTPase"/>
</dbReference>
<dbReference type="AlphaFoldDB" id="E1QF51"/>
<comment type="catalytic activity">
    <reaction evidence="7">
        <text>Couples ATP hydrolysis with the unwinding of duplex DNA by translocating in the 3'-5' direction.</text>
        <dbReference type="EC" id="5.6.2.4"/>
    </reaction>
</comment>
<comment type="catalytic activity">
    <reaction evidence="9">
        <text>ATP + H2O = ADP + phosphate + H(+)</text>
        <dbReference type="Rhea" id="RHEA:13065"/>
        <dbReference type="ChEBI" id="CHEBI:15377"/>
        <dbReference type="ChEBI" id="CHEBI:15378"/>
        <dbReference type="ChEBI" id="CHEBI:30616"/>
        <dbReference type="ChEBI" id="CHEBI:43474"/>
        <dbReference type="ChEBI" id="CHEBI:456216"/>
        <dbReference type="EC" id="5.6.2.4"/>
    </reaction>
</comment>
<keyword evidence="14" id="KW-1185">Reference proteome</keyword>
<gene>
    <name evidence="13" type="ordered locus">Deba_0816</name>
</gene>
<dbReference type="GO" id="GO:0003677">
    <property type="term" value="F:DNA binding"/>
    <property type="evidence" value="ECO:0007669"/>
    <property type="project" value="InterPro"/>
</dbReference>
<dbReference type="InterPro" id="IPR000212">
    <property type="entry name" value="DNA_helicase_UvrD/REP"/>
</dbReference>
<dbReference type="STRING" id="644282.Deba_0816"/>
<proteinExistence type="inferred from homology"/>
<evidence type="ECO:0000256" key="2">
    <source>
        <dbReference type="ARBA" id="ARBA00022741"/>
    </source>
</evidence>
<evidence type="ECO:0000256" key="4">
    <source>
        <dbReference type="ARBA" id="ARBA00022806"/>
    </source>
</evidence>
<dbReference type="GO" id="GO:0005524">
    <property type="term" value="F:ATP binding"/>
    <property type="evidence" value="ECO:0007669"/>
    <property type="project" value="UniProtKB-UniRule"/>
</dbReference>
<sequence>MSGAGESILGGLNPAQRQAVELLGRPVLVIAGAGSGKTRTLVHRVAHVVELGVDPREILLLTFTRRAAAEMLARARQLNPACAAVGGGTFHSLCNRLLRRYAARAGLMPNFTIIDPADAEHLVRGCIDELGLKGGKDERFPKPRTVFGLISASRNLELSLAELIQTREPHLWPISKEIERIALAYAQAKQRQNQVDYDDLLFMAEALLRDNPDIQDDQRRRWRHVLVDEYQDTNAVQARLLELICGPGQELMVVGDDAQSIYRFRGARIDNIFEFPERFAGAAVVKLERNYRSTQPILDLTNAIIEGAGQRFDKRLFTELLEGPKPRLERPRDERGQSRLVRERIQKLLADGARPEDIAVLFRAGRDSFDLERELTAEHLAYVKYGGLKFLEASHIKDVLAHLRVIANPLDFVSWQRALMLLPGVGPTTAQQIVAHLALAAGPADFGPRLRACPQGKRSAPVRQLAELMDELSDPAAPPLDKVEAALEYYEPFCREQYEDYPRRLRDLEELPGLARAFGSLEDMLAELVLDPPAAHAEEMGGGRITLSTVHSAKGMEWPHVFVIWATDGRLPSSASLDDPDGLEEERRLLYVACTRAAKGLLLVAPRESFNRFDGARDQELSRFLDDLPAAVMESSGGAVFGEAFTRLAAAAAPDETPVARPVAAPRAVKEPAGPKVGSVAGKMALLQYDRPFPVGEMVSHAKFGRGKVIGYRGDDKIMVHFTGYGLKTLVLKFAGLQPAQ</sequence>
<dbReference type="GO" id="GO:0005829">
    <property type="term" value="C:cytosol"/>
    <property type="evidence" value="ECO:0007669"/>
    <property type="project" value="TreeGrafter"/>
</dbReference>
<keyword evidence="5 10" id="KW-0067">ATP-binding</keyword>
<accession>E1QF51</accession>
<evidence type="ECO:0000256" key="3">
    <source>
        <dbReference type="ARBA" id="ARBA00022801"/>
    </source>
</evidence>
<dbReference type="Gene3D" id="3.40.50.300">
    <property type="entry name" value="P-loop containing nucleotide triphosphate hydrolases"/>
    <property type="match status" value="2"/>
</dbReference>
<dbReference type="Gene3D" id="1.10.486.10">
    <property type="entry name" value="PCRA, domain 4"/>
    <property type="match status" value="1"/>
</dbReference>
<dbReference type="Pfam" id="PF00580">
    <property type="entry name" value="UvrD-helicase"/>
    <property type="match status" value="1"/>
</dbReference>
<evidence type="ECO:0000313" key="13">
    <source>
        <dbReference type="EMBL" id="ADK84187.1"/>
    </source>
</evidence>
<evidence type="ECO:0000256" key="5">
    <source>
        <dbReference type="ARBA" id="ARBA00022840"/>
    </source>
</evidence>
<comment type="similarity">
    <text evidence="1">Belongs to the helicase family. UvrD subfamily.</text>
</comment>
<keyword evidence="2 10" id="KW-0547">Nucleotide-binding</keyword>
<protein>
    <recommendedName>
        <fullName evidence="8">DNA 3'-5' helicase</fullName>
        <ecNumber evidence="8">5.6.2.4</ecNumber>
    </recommendedName>
</protein>
<feature type="domain" description="UvrD-like helicase C-terminal" evidence="12">
    <location>
        <begin position="295"/>
        <end position="555"/>
    </location>
</feature>
<dbReference type="PANTHER" id="PTHR11070:SF3">
    <property type="entry name" value="DNA 3'-5' HELICASE"/>
    <property type="match status" value="1"/>
</dbReference>
<dbReference type="SUPFAM" id="SSF52540">
    <property type="entry name" value="P-loop containing nucleoside triphosphate hydrolases"/>
    <property type="match status" value="1"/>
</dbReference>
<evidence type="ECO:0000256" key="1">
    <source>
        <dbReference type="ARBA" id="ARBA00009922"/>
    </source>
</evidence>
<reference evidence="13 14" key="1">
    <citation type="journal article" date="2010" name="Stand. Genomic Sci.">
        <title>Complete genome sequence of Desulfarculus baarsii type strain (2st14).</title>
        <authorList>
            <person name="Sun H."/>
            <person name="Spring S."/>
            <person name="Lapidus A."/>
            <person name="Davenport K."/>
            <person name="Del Rio T.G."/>
            <person name="Tice H."/>
            <person name="Nolan M."/>
            <person name="Copeland A."/>
            <person name="Cheng J.F."/>
            <person name="Lucas S."/>
            <person name="Tapia R."/>
            <person name="Goodwin L."/>
            <person name="Pitluck S."/>
            <person name="Ivanova N."/>
            <person name="Pagani I."/>
            <person name="Mavromatis K."/>
            <person name="Ovchinnikova G."/>
            <person name="Pati A."/>
            <person name="Chen A."/>
            <person name="Palaniappan K."/>
            <person name="Hauser L."/>
            <person name="Chang Y.J."/>
            <person name="Jeffries C.D."/>
            <person name="Detter J.C."/>
            <person name="Han C."/>
            <person name="Rohde M."/>
            <person name="Brambilla E."/>
            <person name="Goker M."/>
            <person name="Woyke T."/>
            <person name="Bristow J."/>
            <person name="Eisen J.A."/>
            <person name="Markowitz V."/>
            <person name="Hugenholtz P."/>
            <person name="Kyrpides N.C."/>
            <person name="Klenk H.P."/>
            <person name="Land M."/>
        </authorList>
    </citation>
    <scope>NUCLEOTIDE SEQUENCE [LARGE SCALE GENOMIC DNA]</scope>
    <source>
        <strain evidence="14">ATCC 33931 / DSM 2075 / LMG 7858 / VKM B-1802 / 2st14</strain>
    </source>
</reference>
<dbReference type="GO" id="GO:0016887">
    <property type="term" value="F:ATP hydrolysis activity"/>
    <property type="evidence" value="ECO:0007669"/>
    <property type="project" value="RHEA"/>
</dbReference>
<dbReference type="PANTHER" id="PTHR11070">
    <property type="entry name" value="UVRD / RECB / PCRA DNA HELICASE FAMILY MEMBER"/>
    <property type="match status" value="1"/>
</dbReference>
<organism evidence="13 14">
    <name type="scientific">Desulfarculus baarsii (strain ATCC 33931 / DSM 2075 / LMG 7858 / VKM B-1802 / 2st14)</name>
    <dbReference type="NCBI Taxonomy" id="644282"/>
    <lineage>
        <taxon>Bacteria</taxon>
        <taxon>Pseudomonadati</taxon>
        <taxon>Thermodesulfobacteriota</taxon>
        <taxon>Desulfarculia</taxon>
        <taxon>Desulfarculales</taxon>
        <taxon>Desulfarculaceae</taxon>
        <taxon>Desulfarculus</taxon>
    </lineage>
</organism>
<dbReference type="Pfam" id="PF13361">
    <property type="entry name" value="UvrD_C"/>
    <property type="match status" value="2"/>
</dbReference>
<dbReference type="Gene3D" id="1.10.10.160">
    <property type="match status" value="1"/>
</dbReference>
<evidence type="ECO:0000313" key="14">
    <source>
        <dbReference type="Proteomes" id="UP000009047"/>
    </source>
</evidence>
<dbReference type="PROSITE" id="PS51217">
    <property type="entry name" value="UVRD_HELICASE_CTER"/>
    <property type="match status" value="1"/>
</dbReference>
<keyword evidence="4 10" id="KW-0347">Helicase</keyword>
<evidence type="ECO:0000259" key="11">
    <source>
        <dbReference type="PROSITE" id="PS51198"/>
    </source>
</evidence>
<evidence type="ECO:0000259" key="12">
    <source>
        <dbReference type="PROSITE" id="PS51217"/>
    </source>
</evidence>
<dbReference type="PROSITE" id="PS51198">
    <property type="entry name" value="UVRD_HELICASE_ATP_BIND"/>
    <property type="match status" value="1"/>
</dbReference>
<evidence type="ECO:0000256" key="8">
    <source>
        <dbReference type="ARBA" id="ARBA00034808"/>
    </source>
</evidence>
<dbReference type="Proteomes" id="UP000009047">
    <property type="component" value="Chromosome"/>
</dbReference>
<dbReference type="InterPro" id="IPR014017">
    <property type="entry name" value="DNA_helicase_UvrD-like_C"/>
</dbReference>
<dbReference type="GO" id="GO:0043138">
    <property type="term" value="F:3'-5' DNA helicase activity"/>
    <property type="evidence" value="ECO:0007669"/>
    <property type="project" value="UniProtKB-EC"/>
</dbReference>
<evidence type="ECO:0000256" key="9">
    <source>
        <dbReference type="ARBA" id="ARBA00048988"/>
    </source>
</evidence>
<dbReference type="CDD" id="cd17932">
    <property type="entry name" value="DEXQc_UvrD"/>
    <property type="match status" value="1"/>
</dbReference>
<dbReference type="GO" id="GO:0000725">
    <property type="term" value="P:recombinational repair"/>
    <property type="evidence" value="ECO:0007669"/>
    <property type="project" value="TreeGrafter"/>
</dbReference>
<keyword evidence="6" id="KW-0413">Isomerase</keyword>
<dbReference type="HOGENOM" id="CLU_004585_5_10_7"/>
<evidence type="ECO:0000256" key="10">
    <source>
        <dbReference type="PROSITE-ProRule" id="PRU00560"/>
    </source>
</evidence>
<dbReference type="EMBL" id="CP002085">
    <property type="protein sequence ID" value="ADK84187.1"/>
    <property type="molecule type" value="Genomic_DNA"/>
</dbReference>
<evidence type="ECO:0000256" key="6">
    <source>
        <dbReference type="ARBA" id="ARBA00023235"/>
    </source>
</evidence>
<keyword evidence="3 10" id="KW-0378">Hydrolase</keyword>
<dbReference type="EC" id="5.6.2.4" evidence="8"/>